<sequence length="93" mass="10826">MIISFADKETERVWSGRRSRKLPDDIQQRALAKLALLNRAKTFDDLKNPPSNRLHALKDDRAGQHSISINMQWRICFVWKDGEAHGVEIVDYH</sequence>
<keyword evidence="2" id="KW-1185">Reference proteome</keyword>
<evidence type="ECO:0000313" key="1">
    <source>
        <dbReference type="EMBL" id="MEN7535737.1"/>
    </source>
</evidence>
<organism evidence="1 2">
    <name type="scientific">Aurantiacibacter flavus</name>
    <dbReference type="NCBI Taxonomy" id="3145232"/>
    <lineage>
        <taxon>Bacteria</taxon>
        <taxon>Pseudomonadati</taxon>
        <taxon>Pseudomonadota</taxon>
        <taxon>Alphaproteobacteria</taxon>
        <taxon>Sphingomonadales</taxon>
        <taxon>Erythrobacteraceae</taxon>
        <taxon>Aurantiacibacter</taxon>
    </lineage>
</organism>
<dbReference type="PANTHER" id="PTHR40266:SF2">
    <property type="entry name" value="TOXIN HIGB-1"/>
    <property type="match status" value="1"/>
</dbReference>
<dbReference type="PANTHER" id="PTHR40266">
    <property type="entry name" value="TOXIN HIGB-1"/>
    <property type="match status" value="1"/>
</dbReference>
<proteinExistence type="predicted"/>
<dbReference type="Pfam" id="PF05015">
    <property type="entry name" value="HigB-like_toxin"/>
    <property type="match status" value="1"/>
</dbReference>
<reference evidence="1 2" key="1">
    <citation type="submission" date="2024-05" db="EMBL/GenBank/DDBJ databases">
        <authorList>
            <person name="Park S."/>
        </authorList>
    </citation>
    <scope>NUCLEOTIDE SEQUENCE [LARGE SCALE GENOMIC DNA]</scope>
    <source>
        <strain evidence="1 2">DGU5</strain>
    </source>
</reference>
<accession>A0ABV0CS89</accession>
<name>A0ABV0CS89_9SPHN</name>
<dbReference type="RefSeq" id="WP_346783198.1">
    <property type="nucleotide sequence ID" value="NZ_JBDLBR010000001.1"/>
</dbReference>
<evidence type="ECO:0000313" key="2">
    <source>
        <dbReference type="Proteomes" id="UP001484535"/>
    </source>
</evidence>
<dbReference type="InterPro" id="IPR035093">
    <property type="entry name" value="RelE/ParE_toxin_dom_sf"/>
</dbReference>
<gene>
    <name evidence="1" type="ORF">ABDJ38_00935</name>
</gene>
<dbReference type="Gene3D" id="3.30.2310.20">
    <property type="entry name" value="RelE-like"/>
    <property type="match status" value="1"/>
</dbReference>
<protein>
    <submittedName>
        <fullName evidence="1">Type II toxin-antitoxin system RelE/ParE family toxin</fullName>
    </submittedName>
</protein>
<dbReference type="Proteomes" id="UP001484535">
    <property type="component" value="Unassembled WGS sequence"/>
</dbReference>
<dbReference type="SUPFAM" id="SSF143011">
    <property type="entry name" value="RelE-like"/>
    <property type="match status" value="1"/>
</dbReference>
<dbReference type="EMBL" id="JBDLBR010000001">
    <property type="protein sequence ID" value="MEN7535737.1"/>
    <property type="molecule type" value="Genomic_DNA"/>
</dbReference>
<comment type="caution">
    <text evidence="1">The sequence shown here is derived from an EMBL/GenBank/DDBJ whole genome shotgun (WGS) entry which is preliminary data.</text>
</comment>
<dbReference type="InterPro" id="IPR007711">
    <property type="entry name" value="HigB-1"/>
</dbReference>